<dbReference type="Gene3D" id="1.20.1720.10">
    <property type="entry name" value="Multidrug resistance protein D"/>
    <property type="match status" value="1"/>
</dbReference>
<keyword evidence="5 11" id="KW-1133">Transmembrane helix</keyword>
<feature type="transmembrane region" description="Helical" evidence="11">
    <location>
        <begin position="141"/>
        <end position="158"/>
    </location>
</feature>
<feature type="transmembrane region" description="Helical" evidence="11">
    <location>
        <begin position="400"/>
        <end position="420"/>
    </location>
</feature>
<feature type="transmembrane region" description="Helical" evidence="11">
    <location>
        <begin position="170"/>
        <end position="191"/>
    </location>
</feature>
<feature type="transmembrane region" description="Helical" evidence="11">
    <location>
        <begin position="296"/>
        <end position="315"/>
    </location>
</feature>
<feature type="transmembrane region" description="Helical" evidence="11">
    <location>
        <begin position="463"/>
        <end position="486"/>
    </location>
</feature>
<evidence type="ECO:0000259" key="12">
    <source>
        <dbReference type="PROSITE" id="PS50850"/>
    </source>
</evidence>
<feature type="transmembrane region" description="Helical" evidence="11">
    <location>
        <begin position="198"/>
        <end position="220"/>
    </location>
</feature>
<keyword evidence="4 11" id="KW-0812">Transmembrane</keyword>
<feature type="transmembrane region" description="Helical" evidence="11">
    <location>
        <begin position="75"/>
        <end position="98"/>
    </location>
</feature>
<keyword evidence="3" id="KW-0813">Transport</keyword>
<accession>A0AAN7AV32</accession>
<feature type="transmembrane region" description="Helical" evidence="11">
    <location>
        <begin position="542"/>
        <end position="561"/>
    </location>
</feature>
<dbReference type="PANTHER" id="PTHR23501">
    <property type="entry name" value="MAJOR FACILITATOR SUPERFAMILY"/>
    <property type="match status" value="1"/>
</dbReference>
<dbReference type="GO" id="GO:0005774">
    <property type="term" value="C:vacuolar membrane"/>
    <property type="evidence" value="ECO:0007669"/>
    <property type="project" value="UniProtKB-SubCell"/>
</dbReference>
<dbReference type="SUPFAM" id="SSF103473">
    <property type="entry name" value="MFS general substrate transporter"/>
    <property type="match status" value="2"/>
</dbReference>
<evidence type="ECO:0000256" key="3">
    <source>
        <dbReference type="ARBA" id="ARBA00022448"/>
    </source>
</evidence>
<feature type="transmembrane region" description="Helical" evidence="11">
    <location>
        <begin position="372"/>
        <end position="393"/>
    </location>
</feature>
<feature type="region of interest" description="Disordered" evidence="10">
    <location>
        <begin position="1"/>
        <end position="67"/>
    </location>
</feature>
<evidence type="ECO:0000256" key="2">
    <source>
        <dbReference type="ARBA" id="ARBA00007520"/>
    </source>
</evidence>
<evidence type="ECO:0000256" key="8">
    <source>
        <dbReference type="ARBA" id="ARBA00069956"/>
    </source>
</evidence>
<dbReference type="Proteomes" id="UP001303160">
    <property type="component" value="Unassembled WGS sequence"/>
</dbReference>
<evidence type="ECO:0000256" key="10">
    <source>
        <dbReference type="SAM" id="MobiDB-lite"/>
    </source>
</evidence>
<comment type="function">
    <text evidence="7">Efflux pump; part of the gene cluster that mediates the biosynthesis of dothistromin (DOTH), a polyketide toxin very similar in structure to the aflatoxin precursor, versicolorin B. One function of dotC may be to transport early-stage dothistromin biosynthetic intermediates from the cytoplasm into vacuoles, thereby affecting the rate of dothistromin production.</text>
</comment>
<keyword evidence="14" id="KW-1185">Reference proteome</keyword>
<dbReference type="FunFam" id="1.20.1250.20:FF:000196">
    <property type="entry name" value="MFS toxin efflux pump (AflT)"/>
    <property type="match status" value="1"/>
</dbReference>
<feature type="transmembrane region" description="Helical" evidence="11">
    <location>
        <begin position="426"/>
        <end position="451"/>
    </location>
</feature>
<comment type="similarity">
    <text evidence="2">Belongs to the major facilitator superfamily. TCR/Tet family.</text>
</comment>
<dbReference type="Pfam" id="PF07690">
    <property type="entry name" value="MFS_1"/>
    <property type="match status" value="1"/>
</dbReference>
<dbReference type="InterPro" id="IPR020846">
    <property type="entry name" value="MFS_dom"/>
</dbReference>
<organism evidence="13 14">
    <name type="scientific">Triangularia verruculosa</name>
    <dbReference type="NCBI Taxonomy" id="2587418"/>
    <lineage>
        <taxon>Eukaryota</taxon>
        <taxon>Fungi</taxon>
        <taxon>Dikarya</taxon>
        <taxon>Ascomycota</taxon>
        <taxon>Pezizomycotina</taxon>
        <taxon>Sordariomycetes</taxon>
        <taxon>Sordariomycetidae</taxon>
        <taxon>Sordariales</taxon>
        <taxon>Podosporaceae</taxon>
        <taxon>Triangularia</taxon>
    </lineage>
</organism>
<protein>
    <recommendedName>
        <fullName evidence="8">Efflux pump dotC</fullName>
    </recommendedName>
    <alternativeName>
        <fullName evidence="9">Dothistromin biosynthesis protein C</fullName>
    </alternativeName>
</protein>
<dbReference type="PROSITE" id="PS50850">
    <property type="entry name" value="MFS"/>
    <property type="match status" value="1"/>
</dbReference>
<feature type="transmembrane region" description="Helical" evidence="11">
    <location>
        <begin position="110"/>
        <end position="129"/>
    </location>
</feature>
<reference evidence="13" key="1">
    <citation type="journal article" date="2023" name="Mol. Phylogenet. Evol.">
        <title>Genome-scale phylogeny and comparative genomics of the fungal order Sordariales.</title>
        <authorList>
            <person name="Hensen N."/>
            <person name="Bonometti L."/>
            <person name="Westerberg I."/>
            <person name="Brannstrom I.O."/>
            <person name="Guillou S."/>
            <person name="Cros-Aarteil S."/>
            <person name="Calhoun S."/>
            <person name="Haridas S."/>
            <person name="Kuo A."/>
            <person name="Mondo S."/>
            <person name="Pangilinan J."/>
            <person name="Riley R."/>
            <person name="LaButti K."/>
            <person name="Andreopoulos B."/>
            <person name="Lipzen A."/>
            <person name="Chen C."/>
            <person name="Yan M."/>
            <person name="Daum C."/>
            <person name="Ng V."/>
            <person name="Clum A."/>
            <person name="Steindorff A."/>
            <person name="Ohm R.A."/>
            <person name="Martin F."/>
            <person name="Silar P."/>
            <person name="Natvig D.O."/>
            <person name="Lalanne C."/>
            <person name="Gautier V."/>
            <person name="Ament-Velasquez S.L."/>
            <person name="Kruys A."/>
            <person name="Hutchinson M.I."/>
            <person name="Powell A.J."/>
            <person name="Barry K."/>
            <person name="Miller A.N."/>
            <person name="Grigoriev I.V."/>
            <person name="Debuchy R."/>
            <person name="Gladieux P."/>
            <person name="Hiltunen Thoren M."/>
            <person name="Johannesson H."/>
        </authorList>
    </citation>
    <scope>NUCLEOTIDE SEQUENCE</scope>
    <source>
        <strain evidence="13">CBS 315.58</strain>
    </source>
</reference>
<feature type="domain" description="Major facilitator superfamily (MFS) profile" evidence="12">
    <location>
        <begin position="76"/>
        <end position="566"/>
    </location>
</feature>
<reference evidence="13" key="2">
    <citation type="submission" date="2023-05" db="EMBL/GenBank/DDBJ databases">
        <authorList>
            <consortium name="Lawrence Berkeley National Laboratory"/>
            <person name="Steindorff A."/>
            <person name="Hensen N."/>
            <person name="Bonometti L."/>
            <person name="Westerberg I."/>
            <person name="Brannstrom I.O."/>
            <person name="Guillou S."/>
            <person name="Cros-Aarteil S."/>
            <person name="Calhoun S."/>
            <person name="Haridas S."/>
            <person name="Kuo A."/>
            <person name="Mondo S."/>
            <person name="Pangilinan J."/>
            <person name="Riley R."/>
            <person name="Labutti K."/>
            <person name="Andreopoulos B."/>
            <person name="Lipzen A."/>
            <person name="Chen C."/>
            <person name="Yanf M."/>
            <person name="Daum C."/>
            <person name="Ng V."/>
            <person name="Clum A."/>
            <person name="Ohm R."/>
            <person name="Martin F."/>
            <person name="Silar P."/>
            <person name="Natvig D."/>
            <person name="Lalanne C."/>
            <person name="Gautier V."/>
            <person name="Ament-Velasquez S.L."/>
            <person name="Kruys A."/>
            <person name="Hutchinson M.I."/>
            <person name="Powell A.J."/>
            <person name="Barry K."/>
            <person name="Miller A.N."/>
            <person name="Grigoriev I.V."/>
            <person name="Debuchy R."/>
            <person name="Gladieux P."/>
            <person name="Thoren M.H."/>
            <person name="Johannesson H."/>
        </authorList>
    </citation>
    <scope>NUCLEOTIDE SEQUENCE</scope>
    <source>
        <strain evidence="13">CBS 315.58</strain>
    </source>
</reference>
<comment type="subcellular location">
    <subcellularLocation>
        <location evidence="1">Vacuole membrane</location>
        <topology evidence="1">Multi-pass membrane protein</topology>
    </subcellularLocation>
</comment>
<evidence type="ECO:0000256" key="5">
    <source>
        <dbReference type="ARBA" id="ARBA00022989"/>
    </source>
</evidence>
<feature type="compositionally biased region" description="Basic and acidic residues" evidence="10">
    <location>
        <begin position="570"/>
        <end position="588"/>
    </location>
</feature>
<dbReference type="InterPro" id="IPR011701">
    <property type="entry name" value="MFS"/>
</dbReference>
<dbReference type="GO" id="GO:0022857">
    <property type="term" value="F:transmembrane transporter activity"/>
    <property type="evidence" value="ECO:0007669"/>
    <property type="project" value="InterPro"/>
</dbReference>
<evidence type="ECO:0000313" key="13">
    <source>
        <dbReference type="EMBL" id="KAK4200229.1"/>
    </source>
</evidence>
<dbReference type="AlphaFoldDB" id="A0AAN7AV32"/>
<dbReference type="Gene3D" id="1.20.1250.20">
    <property type="entry name" value="MFS general substrate transporter like domains"/>
    <property type="match status" value="1"/>
</dbReference>
<evidence type="ECO:0000256" key="7">
    <source>
        <dbReference type="ARBA" id="ARBA00057269"/>
    </source>
</evidence>
<dbReference type="CDD" id="cd17502">
    <property type="entry name" value="MFS_Azr1_MDR_like"/>
    <property type="match status" value="1"/>
</dbReference>
<evidence type="ECO:0000256" key="4">
    <source>
        <dbReference type="ARBA" id="ARBA00022692"/>
    </source>
</evidence>
<proteinExistence type="inferred from homology"/>
<gene>
    <name evidence="13" type="ORF">QBC40DRAFT_306923</name>
</gene>
<sequence>MAGASDDPEKRTTPSSGTSPASTIRVDRSESQLAQSPSISKDEAGEYSSQVNAHPATDAPSPAPEETRTKLETTLVITALASALFLGALDITIVSVAIPTIAEEFGSTAGYTWIGSAYMLASAAGAPMWGKISDIWGRKPIMLIAVGIFWVGSLLSALSKNIGMLIAARAIQGIGGGGIIILVNVCISDLFSMRKRGIYFGVMGMVWAVASAVGPVLGGVFTSQVTWRWCFWINLPVSGVGFAVLAWVLKLHNPRTPMREGLAAVDWLGSLAIIGGTLMVLFGLEFGGVTYPWSSPTVICLIIFGVLTACIFVLIEWKVAKFPLMPLRLFRQRSGIASLGVAAFQGIVFISGSYYLPLYFQAVLGASPLMSGIYVLPFVLSLSVVSAITGVVIKKTGKYLPCIIFGMSVMTLGFGLFIALEPQANWAKIVIFQLIAGIGVGPNFQAPLIALQTTVGPRDMASATATFGFIRQLFTAISVVIGGVVFQNGMEDQYPRLVQEIGPDAANMLSGSNAASSIGFAMSLPERSRRVAQEAYFESLRIMYIMYVAFAGVGLIVSFFVGSRKLSKDHQTHKTGLRDMKAPEDETSRPPVDQVPDEEQRVPEKNPQKSPRAAKSGEKGGKSLKFFFE</sequence>
<evidence type="ECO:0000256" key="9">
    <source>
        <dbReference type="ARBA" id="ARBA00083178"/>
    </source>
</evidence>
<keyword evidence="6 11" id="KW-0472">Membrane</keyword>
<feature type="compositionally biased region" description="Basic and acidic residues" evidence="10">
    <location>
        <begin position="598"/>
        <end position="607"/>
    </location>
</feature>
<dbReference type="GO" id="GO:0005886">
    <property type="term" value="C:plasma membrane"/>
    <property type="evidence" value="ECO:0007669"/>
    <property type="project" value="TreeGrafter"/>
</dbReference>
<dbReference type="PRINTS" id="PR01036">
    <property type="entry name" value="TCRTETB"/>
</dbReference>
<dbReference type="EMBL" id="MU863922">
    <property type="protein sequence ID" value="KAK4200229.1"/>
    <property type="molecule type" value="Genomic_DNA"/>
</dbReference>
<evidence type="ECO:0000313" key="14">
    <source>
        <dbReference type="Proteomes" id="UP001303160"/>
    </source>
</evidence>
<evidence type="ECO:0000256" key="6">
    <source>
        <dbReference type="ARBA" id="ARBA00023136"/>
    </source>
</evidence>
<feature type="transmembrane region" description="Helical" evidence="11">
    <location>
        <begin position="261"/>
        <end position="284"/>
    </location>
</feature>
<comment type="caution">
    <text evidence="13">The sequence shown here is derived from an EMBL/GenBank/DDBJ whole genome shotgun (WGS) entry which is preliminary data.</text>
</comment>
<dbReference type="PANTHER" id="PTHR23501:SF102">
    <property type="entry name" value="DRUG TRANSPORTER, PUTATIVE (AFU_ORTHOLOGUE AFUA_3G08530)-RELATED"/>
    <property type="match status" value="1"/>
</dbReference>
<feature type="region of interest" description="Disordered" evidence="10">
    <location>
        <begin position="570"/>
        <end position="629"/>
    </location>
</feature>
<evidence type="ECO:0000256" key="11">
    <source>
        <dbReference type="SAM" id="Phobius"/>
    </source>
</evidence>
<dbReference type="FunFam" id="1.20.1720.10:FF:000014">
    <property type="entry name" value="MFS drug transporter, putative"/>
    <property type="match status" value="1"/>
</dbReference>
<name>A0AAN7AV32_9PEZI</name>
<feature type="transmembrane region" description="Helical" evidence="11">
    <location>
        <begin position="226"/>
        <end position="249"/>
    </location>
</feature>
<feature type="compositionally biased region" description="Low complexity" evidence="10">
    <location>
        <begin position="13"/>
        <end position="23"/>
    </location>
</feature>
<feature type="transmembrane region" description="Helical" evidence="11">
    <location>
        <begin position="336"/>
        <end position="360"/>
    </location>
</feature>
<evidence type="ECO:0000256" key="1">
    <source>
        <dbReference type="ARBA" id="ARBA00004128"/>
    </source>
</evidence>
<dbReference type="InterPro" id="IPR036259">
    <property type="entry name" value="MFS_trans_sf"/>
</dbReference>